<dbReference type="InterPro" id="IPR001162">
    <property type="entry name" value="UvrC_RNase_H_dom"/>
</dbReference>
<dbReference type="InterPro" id="IPR001943">
    <property type="entry name" value="UVR_dom"/>
</dbReference>
<dbReference type="PROSITE" id="PS50165">
    <property type="entry name" value="UVRC"/>
    <property type="match status" value="1"/>
</dbReference>
<evidence type="ECO:0000256" key="6">
    <source>
        <dbReference type="ARBA" id="ARBA00023236"/>
    </source>
</evidence>
<dbReference type="HAMAP" id="MF_00203">
    <property type="entry name" value="UvrC"/>
    <property type="match status" value="1"/>
</dbReference>
<dbReference type="InterPro" id="IPR050066">
    <property type="entry name" value="UvrABC_protein_C"/>
</dbReference>
<organism evidence="11 12">
    <name type="scientific">Commensalibacter melissae</name>
    <dbReference type="NCBI Taxonomy" id="2070537"/>
    <lineage>
        <taxon>Bacteria</taxon>
        <taxon>Pseudomonadati</taxon>
        <taxon>Pseudomonadota</taxon>
        <taxon>Alphaproteobacteria</taxon>
        <taxon>Acetobacterales</taxon>
        <taxon>Acetobacteraceae</taxon>
    </lineage>
</organism>
<comment type="subcellular location">
    <subcellularLocation>
        <location evidence="7">Cytoplasm</location>
    </subcellularLocation>
</comment>
<dbReference type="GO" id="GO:0009380">
    <property type="term" value="C:excinuclease repair complex"/>
    <property type="evidence" value="ECO:0007669"/>
    <property type="project" value="InterPro"/>
</dbReference>
<evidence type="ECO:0000256" key="7">
    <source>
        <dbReference type="HAMAP-Rule" id="MF_00203"/>
    </source>
</evidence>
<dbReference type="PANTHER" id="PTHR30562">
    <property type="entry name" value="UVRC/OXIDOREDUCTASE"/>
    <property type="match status" value="1"/>
</dbReference>
<evidence type="ECO:0000259" key="8">
    <source>
        <dbReference type="PROSITE" id="PS50151"/>
    </source>
</evidence>
<dbReference type="InterPro" id="IPR035901">
    <property type="entry name" value="GIY-YIG_endonuc_sf"/>
</dbReference>
<evidence type="ECO:0000256" key="5">
    <source>
        <dbReference type="ARBA" id="ARBA00023204"/>
    </source>
</evidence>
<dbReference type="Gene3D" id="1.10.150.20">
    <property type="entry name" value="5' to 3' exonuclease, C-terminal subdomain"/>
    <property type="match status" value="1"/>
</dbReference>
<dbReference type="SMART" id="SM00278">
    <property type="entry name" value="HhH1"/>
    <property type="match status" value="2"/>
</dbReference>
<comment type="similarity">
    <text evidence="7">Belongs to the UvrC family.</text>
</comment>
<keyword evidence="6 7" id="KW-0742">SOS response</keyword>
<name>A0A318MZR5_9PROT</name>
<keyword evidence="12" id="KW-1185">Reference proteome</keyword>
<feature type="domain" description="GIY-YIG" evidence="9">
    <location>
        <begin position="27"/>
        <end position="105"/>
    </location>
</feature>
<dbReference type="GO" id="GO:0005737">
    <property type="term" value="C:cytoplasm"/>
    <property type="evidence" value="ECO:0007669"/>
    <property type="project" value="UniProtKB-SubCell"/>
</dbReference>
<evidence type="ECO:0000256" key="3">
    <source>
        <dbReference type="ARBA" id="ARBA00022769"/>
    </source>
</evidence>
<dbReference type="RefSeq" id="WP_110438038.1">
    <property type="nucleotide sequence ID" value="NZ_CP046393.1"/>
</dbReference>
<evidence type="ECO:0000256" key="4">
    <source>
        <dbReference type="ARBA" id="ARBA00022881"/>
    </source>
</evidence>
<dbReference type="CDD" id="cd10434">
    <property type="entry name" value="GIY-YIG_UvrC_Cho"/>
    <property type="match status" value="1"/>
</dbReference>
<dbReference type="OrthoDB" id="9804933at2"/>
<protein>
    <recommendedName>
        <fullName evidence="7">UvrABC system protein C</fullName>
        <shortName evidence="7">Protein UvrC</shortName>
    </recommendedName>
    <alternativeName>
        <fullName evidence="7">Excinuclease ABC subunit C</fullName>
    </alternativeName>
</protein>
<dbReference type="Pfam" id="PF14520">
    <property type="entry name" value="HHH_5"/>
    <property type="match status" value="1"/>
</dbReference>
<dbReference type="Gene3D" id="4.10.860.10">
    <property type="entry name" value="UVR domain"/>
    <property type="match status" value="1"/>
</dbReference>
<dbReference type="GO" id="GO:0003677">
    <property type="term" value="F:DNA binding"/>
    <property type="evidence" value="ECO:0007669"/>
    <property type="project" value="UniProtKB-UniRule"/>
</dbReference>
<dbReference type="FunFam" id="3.40.1440.10:FF:000001">
    <property type="entry name" value="UvrABC system protein C"/>
    <property type="match status" value="1"/>
</dbReference>
<evidence type="ECO:0000259" key="9">
    <source>
        <dbReference type="PROSITE" id="PS50164"/>
    </source>
</evidence>
<feature type="domain" description="UVR" evidence="8">
    <location>
        <begin position="214"/>
        <end position="249"/>
    </location>
</feature>
<dbReference type="InterPro" id="IPR003583">
    <property type="entry name" value="Hlx-hairpin-Hlx_DNA-bd_motif"/>
</dbReference>
<dbReference type="InterPro" id="IPR036876">
    <property type="entry name" value="UVR_dom_sf"/>
</dbReference>
<dbReference type="Pfam" id="PF22920">
    <property type="entry name" value="UvrC_RNaseH"/>
    <property type="match status" value="1"/>
</dbReference>
<feature type="domain" description="UvrC family homology region profile" evidence="10">
    <location>
        <begin position="265"/>
        <end position="490"/>
    </location>
</feature>
<gene>
    <name evidence="7" type="primary">uvrC</name>
    <name evidence="11" type="ORF">DK869_00450</name>
</gene>
<comment type="function">
    <text evidence="7">The UvrABC repair system catalyzes the recognition and processing of DNA lesions. UvrC both incises the 5' and 3' sides of the lesion. The N-terminal half is responsible for the 3' incision and the C-terminal half is responsible for the 5' incision.</text>
</comment>
<dbReference type="InterPro" id="IPR047296">
    <property type="entry name" value="GIY-YIG_UvrC_Cho"/>
</dbReference>
<dbReference type="GO" id="GO:0009381">
    <property type="term" value="F:excinuclease ABC activity"/>
    <property type="evidence" value="ECO:0007669"/>
    <property type="project" value="UniProtKB-UniRule"/>
</dbReference>
<dbReference type="InterPro" id="IPR038476">
    <property type="entry name" value="UvrC_RNase_H_dom_sf"/>
</dbReference>
<reference evidence="11 12" key="1">
    <citation type="submission" date="2018-05" db="EMBL/GenBank/DDBJ databases">
        <title>Reference genomes for bee gut microbiota database.</title>
        <authorList>
            <person name="Ellegaard K.M."/>
        </authorList>
    </citation>
    <scope>NUCLEOTIDE SEQUENCE [LARGE SCALE GENOMIC DNA]</scope>
    <source>
        <strain evidence="11 12">ESL0284</strain>
    </source>
</reference>
<evidence type="ECO:0000313" key="12">
    <source>
        <dbReference type="Proteomes" id="UP000247565"/>
    </source>
</evidence>
<comment type="subunit">
    <text evidence="7">Interacts with UvrB in an incision complex.</text>
</comment>
<dbReference type="InterPro" id="IPR004791">
    <property type="entry name" value="UvrC"/>
</dbReference>
<accession>A0A318MZR5</accession>
<dbReference type="PANTHER" id="PTHR30562:SF1">
    <property type="entry name" value="UVRABC SYSTEM PROTEIN C"/>
    <property type="match status" value="1"/>
</dbReference>
<dbReference type="SUPFAM" id="SSF46600">
    <property type="entry name" value="C-terminal UvrC-binding domain of UvrB"/>
    <property type="match status" value="1"/>
</dbReference>
<keyword evidence="5 7" id="KW-0234">DNA repair</keyword>
<keyword evidence="1 7" id="KW-0963">Cytoplasm</keyword>
<dbReference type="Gene3D" id="3.30.420.340">
    <property type="entry name" value="UvrC, RNAse H endonuclease domain"/>
    <property type="match status" value="1"/>
</dbReference>
<evidence type="ECO:0000256" key="1">
    <source>
        <dbReference type="ARBA" id="ARBA00022490"/>
    </source>
</evidence>
<sequence length="620" mass="70704">MKLHDYKPLDSYKGTKAIKHALKTMPETAGVYRMLNEKGEVLYVGKAKNLKKRVSSYTRLTQLTERIRKMILQTTSMEIITTYTEAEALLLEANLIKSLKPRYNILLRDDKSYPWLVITKEKWPRIDKHRGKISKKNYYWGPFASVGAVNQTLELLQKIFLLRSCEDSIFNSRKRPCLLYQIKRCSGPCDNRVSKTDYDDLINQAKSFLSGETNIIQQQLATEMEKASEQLDFERAAVMRDRIRAFTYVQTNGVINPATIDNADIIAFAQKGYLTCIQVFFIRGGRNNGNRALFPIQTEDQSPEEILDAFLGQFYENKPPPSQIYMNIKLSDQALMSKALSMRASKRVSLYVPKIGEKRAVVDHAVHNAHMALDRKLAETASQTKLLEQVRDIFHLSDIPKRIEIYDNSHIMGTNAYGAMVVAGPEGFIKSGYRKFSIKSDITPGDDFGMMREVLFRRFNKGKIADWQNFPDLLLIDGGAGQFSAVDAILKELGIENVALVSIAKGPDRNAGREWFFTRDQNPFQLSERDPVLYYLQRLRDEAHRFAITTHRVGRLKSIEKSELDLIPGIGNKRKRNLLNHFGSASAVKEASVADLENIPGINRVLAESIYDYFRPGVYK</sequence>
<evidence type="ECO:0000313" key="11">
    <source>
        <dbReference type="EMBL" id="PXZ01519.1"/>
    </source>
</evidence>
<dbReference type="Pfam" id="PF02151">
    <property type="entry name" value="UVR"/>
    <property type="match status" value="1"/>
</dbReference>
<dbReference type="GO" id="GO:0006289">
    <property type="term" value="P:nucleotide-excision repair"/>
    <property type="evidence" value="ECO:0007669"/>
    <property type="project" value="UniProtKB-UniRule"/>
</dbReference>
<dbReference type="InterPro" id="IPR000305">
    <property type="entry name" value="GIY-YIG_endonuc"/>
</dbReference>
<dbReference type="Pfam" id="PF08459">
    <property type="entry name" value="UvrC_RNaseH_dom"/>
    <property type="match status" value="1"/>
</dbReference>
<dbReference type="PROSITE" id="PS50151">
    <property type="entry name" value="UVR"/>
    <property type="match status" value="1"/>
</dbReference>
<dbReference type="PROSITE" id="PS50164">
    <property type="entry name" value="GIY_YIG"/>
    <property type="match status" value="1"/>
</dbReference>
<dbReference type="SMART" id="SM00465">
    <property type="entry name" value="GIYc"/>
    <property type="match status" value="1"/>
</dbReference>
<dbReference type="Proteomes" id="UP000247565">
    <property type="component" value="Unassembled WGS sequence"/>
</dbReference>
<dbReference type="FunFam" id="3.30.420.340:FF:000001">
    <property type="entry name" value="UvrABC system protein C"/>
    <property type="match status" value="1"/>
</dbReference>
<dbReference type="NCBIfam" id="TIGR00194">
    <property type="entry name" value="uvrC"/>
    <property type="match status" value="1"/>
</dbReference>
<dbReference type="SUPFAM" id="SSF47781">
    <property type="entry name" value="RuvA domain 2-like"/>
    <property type="match status" value="1"/>
</dbReference>
<keyword evidence="3 7" id="KW-0228">DNA excision</keyword>
<keyword evidence="2 7" id="KW-0227">DNA damage</keyword>
<dbReference type="NCBIfam" id="NF001824">
    <property type="entry name" value="PRK00558.1-5"/>
    <property type="match status" value="1"/>
</dbReference>
<dbReference type="GO" id="GO:0009432">
    <property type="term" value="P:SOS response"/>
    <property type="evidence" value="ECO:0007669"/>
    <property type="project" value="UniProtKB-UniRule"/>
</dbReference>
<evidence type="ECO:0000259" key="10">
    <source>
        <dbReference type="PROSITE" id="PS50165"/>
    </source>
</evidence>
<proteinExistence type="inferred from homology"/>
<dbReference type="Pfam" id="PF01541">
    <property type="entry name" value="GIY-YIG"/>
    <property type="match status" value="1"/>
</dbReference>
<dbReference type="InterPro" id="IPR010994">
    <property type="entry name" value="RuvA_2-like"/>
</dbReference>
<keyword evidence="4 7" id="KW-0267">Excision nuclease</keyword>
<comment type="caution">
    <text evidence="11">The sequence shown here is derived from an EMBL/GenBank/DDBJ whole genome shotgun (WGS) entry which is preliminary data.</text>
</comment>
<dbReference type="Gene3D" id="3.40.1440.10">
    <property type="entry name" value="GIY-YIG endonuclease"/>
    <property type="match status" value="1"/>
</dbReference>
<evidence type="ECO:0000256" key="2">
    <source>
        <dbReference type="ARBA" id="ARBA00022763"/>
    </source>
</evidence>
<dbReference type="SUPFAM" id="SSF82771">
    <property type="entry name" value="GIY-YIG endonuclease"/>
    <property type="match status" value="1"/>
</dbReference>
<dbReference type="AlphaFoldDB" id="A0A318MZR5"/>
<dbReference type="EMBL" id="QGLT01000001">
    <property type="protein sequence ID" value="PXZ01519.1"/>
    <property type="molecule type" value="Genomic_DNA"/>
</dbReference>